<accession>A0A2T5GC27</accession>
<proteinExistence type="predicted"/>
<evidence type="ECO:0000256" key="1">
    <source>
        <dbReference type="SAM" id="MobiDB-lite"/>
    </source>
</evidence>
<reference evidence="2 3" key="1">
    <citation type="submission" date="2017-08" db="EMBL/GenBank/DDBJ databases">
        <title>Burning lignite coal seam in the remote Altai Mountains harbors a hydrogen-driven thermophilic microbial community.</title>
        <authorList>
            <person name="Kadnikov V.V."/>
            <person name="Mardanov A.V."/>
            <person name="Ivasenko D."/>
            <person name="Beletsky A.V."/>
            <person name="Karnachuk O.V."/>
            <person name="Ravin N.V."/>
        </authorList>
    </citation>
    <scope>NUCLEOTIDE SEQUENCE [LARGE SCALE GENOMIC DNA]</scope>
    <source>
        <strain evidence="2">AL33</strain>
    </source>
</reference>
<feature type="region of interest" description="Disordered" evidence="1">
    <location>
        <begin position="1"/>
        <end position="21"/>
    </location>
</feature>
<evidence type="ECO:0000313" key="3">
    <source>
        <dbReference type="Proteomes" id="UP000244180"/>
    </source>
</evidence>
<dbReference type="EMBL" id="PEBV01000011">
    <property type="protein sequence ID" value="PTQ53751.1"/>
    <property type="molecule type" value="Genomic_DNA"/>
</dbReference>
<feature type="compositionally biased region" description="Basic and acidic residues" evidence="1">
    <location>
        <begin position="1"/>
        <end position="15"/>
    </location>
</feature>
<protein>
    <submittedName>
        <fullName evidence="2">Uncharacterized protein</fullName>
    </submittedName>
</protein>
<comment type="caution">
    <text evidence="2">The sequence shown here is derived from an EMBL/GenBank/DDBJ whole genome shotgun (WGS) entry which is preliminary data.</text>
</comment>
<dbReference type="AlphaFoldDB" id="A0A2T5GC27"/>
<organism evidence="2 3">
    <name type="scientific">Hydrogenibacillus schlegelii</name>
    <name type="common">Bacillus schlegelii</name>
    <dbReference type="NCBI Taxonomy" id="1484"/>
    <lineage>
        <taxon>Bacteria</taxon>
        <taxon>Bacillati</taxon>
        <taxon>Bacillota</taxon>
        <taxon>Bacilli</taxon>
        <taxon>Bacillales</taxon>
        <taxon>Bacillales Family X. Incertae Sedis</taxon>
        <taxon>Hydrogenibacillus</taxon>
    </lineage>
</organism>
<evidence type="ECO:0000313" key="2">
    <source>
        <dbReference type="EMBL" id="PTQ53751.1"/>
    </source>
</evidence>
<name>A0A2T5GC27_HYDSH</name>
<sequence length="49" mass="5143">MRDRGGLRKGSDLRNRRGFRGTGAAFGIGALLEMDRPAAGEGSAPGVKR</sequence>
<gene>
    <name evidence="2" type="ORF">HSCHL_1519</name>
</gene>
<dbReference type="Proteomes" id="UP000244180">
    <property type="component" value="Unassembled WGS sequence"/>
</dbReference>